<feature type="binding site" evidence="12">
    <location>
        <position position="223"/>
    </location>
    <ligand>
        <name>Fe-coproporphyrin III</name>
        <dbReference type="ChEBI" id="CHEBI:68438"/>
    </ligand>
</feature>
<dbReference type="EMBL" id="LPVJ01000051">
    <property type="protein sequence ID" value="KUO95478.1"/>
    <property type="molecule type" value="Genomic_DNA"/>
</dbReference>
<name>A0A117SXK0_9BACL</name>
<dbReference type="Pfam" id="PF06778">
    <property type="entry name" value="Chlor_dismutase"/>
    <property type="match status" value="1"/>
</dbReference>
<dbReference type="GO" id="GO:0046872">
    <property type="term" value="F:metal ion binding"/>
    <property type="evidence" value="ECO:0007669"/>
    <property type="project" value="UniProtKB-KW"/>
</dbReference>
<dbReference type="OrthoDB" id="9773646at2"/>
<feature type="binding site" description="axial binding residue" evidence="12">
    <location>
        <position position="172"/>
    </location>
    <ligand>
        <name>Fe-coproporphyrin III</name>
        <dbReference type="ChEBI" id="CHEBI:68438"/>
    </ligand>
    <ligandPart>
        <name>Fe</name>
        <dbReference type="ChEBI" id="CHEBI:18248"/>
    </ligandPart>
</feature>
<evidence type="ECO:0000256" key="1">
    <source>
        <dbReference type="ARBA" id="ARBA00009276"/>
    </source>
</evidence>
<organism evidence="13 14">
    <name type="scientific">Ferroacidibacillus organovorans</name>
    <dbReference type="NCBI Taxonomy" id="1765683"/>
    <lineage>
        <taxon>Bacteria</taxon>
        <taxon>Bacillati</taxon>
        <taxon>Bacillota</taxon>
        <taxon>Bacilli</taxon>
        <taxon>Bacillales</taxon>
        <taxon>Alicyclobacillaceae</taxon>
        <taxon>Ferroacidibacillus</taxon>
    </lineage>
</organism>
<dbReference type="GO" id="GO:0006785">
    <property type="term" value="P:heme B biosynthetic process"/>
    <property type="evidence" value="ECO:0007669"/>
    <property type="project" value="UniProtKB-UniRule"/>
</dbReference>
<evidence type="ECO:0000256" key="6">
    <source>
        <dbReference type="ARBA" id="ARBA00023004"/>
    </source>
</evidence>
<dbReference type="GO" id="GO:0004601">
    <property type="term" value="F:peroxidase activity"/>
    <property type="evidence" value="ECO:0007669"/>
    <property type="project" value="InterPro"/>
</dbReference>
<evidence type="ECO:0000313" key="14">
    <source>
        <dbReference type="Proteomes" id="UP000053557"/>
    </source>
</evidence>
<evidence type="ECO:0000313" key="13">
    <source>
        <dbReference type="EMBL" id="KUO95478.1"/>
    </source>
</evidence>
<feature type="binding site" evidence="12">
    <location>
        <position position="130"/>
    </location>
    <ligand>
        <name>Fe-coproporphyrin III</name>
        <dbReference type="ChEBI" id="CHEBI:68438"/>
    </ligand>
</feature>
<evidence type="ECO:0000256" key="12">
    <source>
        <dbReference type="HAMAP-Rule" id="MF_01442"/>
    </source>
</evidence>
<comment type="pathway">
    <text evidence="12">Porphyrin-containing compound metabolism; protoheme biosynthesis.</text>
</comment>
<keyword evidence="3 12" id="KW-0349">Heme</keyword>
<evidence type="ECO:0000256" key="10">
    <source>
        <dbReference type="ARBA" id="ARBA00049896"/>
    </source>
</evidence>
<comment type="function">
    <text evidence="12">Involved in coproporphyrin-dependent heme b biosynthesis. Catalyzes the decarboxylation of Fe-coproporphyrin III (coproheme) to heme b (protoheme IX), the last step of the pathway. The reaction occurs in a stepwise manner with a three-propionate intermediate.</text>
</comment>
<accession>A0A117SXK0</accession>
<keyword evidence="7 12" id="KW-0350">Heme biosynthesis</keyword>
<keyword evidence="4 12" id="KW-0479">Metal-binding</keyword>
<evidence type="ECO:0000256" key="3">
    <source>
        <dbReference type="ARBA" id="ARBA00022617"/>
    </source>
</evidence>
<evidence type="ECO:0000256" key="11">
    <source>
        <dbReference type="ARBA" id="ARBA00050019"/>
    </source>
</evidence>
<dbReference type="Gene3D" id="3.30.70.1030">
    <property type="entry name" value="Apc35880, domain 1"/>
    <property type="match status" value="2"/>
</dbReference>
<evidence type="ECO:0000256" key="2">
    <source>
        <dbReference type="ARBA" id="ARBA00014413"/>
    </source>
</evidence>
<dbReference type="HAMAP" id="MF_01442">
    <property type="entry name" value="Coproheme_decarbox_1"/>
    <property type="match status" value="1"/>
</dbReference>
<feature type="active site" evidence="12">
    <location>
        <position position="145"/>
    </location>
</feature>
<comment type="catalytic activity">
    <reaction evidence="12">
        <text>harderoheme III + H2O2 + H(+) = heme b + CO2 + 2 H2O</text>
        <dbReference type="Rhea" id="RHEA:57944"/>
        <dbReference type="ChEBI" id="CHEBI:15377"/>
        <dbReference type="ChEBI" id="CHEBI:15378"/>
        <dbReference type="ChEBI" id="CHEBI:16240"/>
        <dbReference type="ChEBI" id="CHEBI:16526"/>
        <dbReference type="ChEBI" id="CHEBI:60344"/>
        <dbReference type="ChEBI" id="CHEBI:142463"/>
    </reaction>
</comment>
<reference evidence="13 14" key="1">
    <citation type="submission" date="2015-12" db="EMBL/GenBank/DDBJ databases">
        <title>Draft genome sequence of Acidibacillus ferrooxidans ITV001, isolated from a chalcopyrite acid mine drainage site in Brazil.</title>
        <authorList>
            <person name="Dall'Agnol H."/>
            <person name="Nancucheo I."/>
            <person name="Johnson B."/>
            <person name="Oliveira R."/>
            <person name="Leite L."/>
            <person name="Pylro V."/>
            <person name="Nunes G.L."/>
            <person name="Tzotzos G."/>
            <person name="Fernandes G.R."/>
            <person name="Dutra J."/>
            <person name="Orellana S.C."/>
            <person name="Oliveira G."/>
        </authorList>
    </citation>
    <scope>NUCLEOTIDE SEQUENCE [LARGE SCALE GENOMIC DNA]</scope>
    <source>
        <strain evidence="14">ITV01</strain>
    </source>
</reference>
<protein>
    <recommendedName>
        <fullName evidence="2 12">Coproheme decarboxylase</fullName>
        <ecNumber evidence="11 12">1.3.98.5</ecNumber>
    </recommendedName>
    <alternativeName>
        <fullName evidence="8 12">Coproheme III oxidative decarboxylase</fullName>
    </alternativeName>
    <alternativeName>
        <fullName evidence="9 12">Hydrogen peroxide-dependent heme synthase</fullName>
    </alternativeName>
</protein>
<evidence type="ECO:0000256" key="4">
    <source>
        <dbReference type="ARBA" id="ARBA00022723"/>
    </source>
</evidence>
<comment type="catalytic activity">
    <reaction evidence="10">
        <text>Fe-coproporphyrin III + 2 H2O2 + 2 H(+) = heme b + 2 CO2 + 4 H2O</text>
        <dbReference type="Rhea" id="RHEA:56516"/>
        <dbReference type="ChEBI" id="CHEBI:15377"/>
        <dbReference type="ChEBI" id="CHEBI:15378"/>
        <dbReference type="ChEBI" id="CHEBI:16240"/>
        <dbReference type="ChEBI" id="CHEBI:16526"/>
        <dbReference type="ChEBI" id="CHEBI:60344"/>
        <dbReference type="ChEBI" id="CHEBI:68438"/>
        <dbReference type="EC" id="1.3.98.5"/>
    </reaction>
    <physiologicalReaction direction="left-to-right" evidence="10">
        <dbReference type="Rhea" id="RHEA:56517"/>
    </physiologicalReaction>
</comment>
<gene>
    <name evidence="12" type="primary">chdC</name>
    <name evidence="13" type="ORF">ATW55_03195</name>
</gene>
<evidence type="ECO:0000256" key="9">
    <source>
        <dbReference type="ARBA" id="ARBA00030236"/>
    </source>
</evidence>
<evidence type="ECO:0000256" key="5">
    <source>
        <dbReference type="ARBA" id="ARBA00023002"/>
    </source>
</evidence>
<dbReference type="NCBIfam" id="NF008913">
    <property type="entry name" value="PRK12276.1"/>
    <property type="match status" value="1"/>
</dbReference>
<sequence>MSEPTQTIEGWYAYHDFRTVDWASFKSMTPEMRQQRIESLQAYVRSQHSLEDREDGSFGSYLIAGHKADLLFVHFRKTMEELVACKTEFEKLEIADELVPAYSYVSIVELSSYLSKPGSDPREDPRLKGRLEPKLSTEPKHICFYPMNKRRSADDNWYMLEKEKRIELMTSHGMIGRSYAGRVHQIITGSIGFDDWEWGVTLYAHDPLEFKKLIYEMRFDEVSARYAEFGPFYVGHAVNEGELASWLNV</sequence>
<dbReference type="InterPro" id="IPR010644">
    <property type="entry name" value="ChdC/CLD"/>
</dbReference>
<feature type="binding site" evidence="12">
    <location>
        <position position="185"/>
    </location>
    <ligand>
        <name>Fe-coproporphyrin III</name>
        <dbReference type="ChEBI" id="CHEBI:68438"/>
    </ligand>
</feature>
<keyword evidence="14" id="KW-1185">Reference proteome</keyword>
<dbReference type="GO" id="GO:0020037">
    <property type="term" value="F:heme binding"/>
    <property type="evidence" value="ECO:0007669"/>
    <property type="project" value="InterPro"/>
</dbReference>
<proteinExistence type="inferred from homology"/>
<dbReference type="InterPro" id="IPR031332">
    <property type="entry name" value="CHDC"/>
</dbReference>
<dbReference type="EC" id="1.3.98.5" evidence="11 12"/>
<comment type="caution">
    <text evidence="13">The sequence shown here is derived from an EMBL/GenBank/DDBJ whole genome shotgun (WGS) entry which is preliminary data.</text>
</comment>
<comment type="similarity">
    <text evidence="1 12">Belongs to the ChdC family. Type 1 subfamily.</text>
</comment>
<dbReference type="Proteomes" id="UP000053557">
    <property type="component" value="Unassembled WGS sequence"/>
</dbReference>
<feature type="binding site" evidence="12">
    <location>
        <begin position="145"/>
        <end position="149"/>
    </location>
    <ligand>
        <name>Fe-coproporphyrin III</name>
        <dbReference type="ChEBI" id="CHEBI:68438"/>
    </ligand>
</feature>
<comment type="catalytic activity">
    <reaction evidence="12">
        <text>Fe-coproporphyrin III + H2O2 + H(+) = harderoheme III + CO2 + 2 H2O</text>
        <dbReference type="Rhea" id="RHEA:57940"/>
        <dbReference type="ChEBI" id="CHEBI:15377"/>
        <dbReference type="ChEBI" id="CHEBI:15378"/>
        <dbReference type="ChEBI" id="CHEBI:16240"/>
        <dbReference type="ChEBI" id="CHEBI:16526"/>
        <dbReference type="ChEBI" id="CHEBI:68438"/>
        <dbReference type="ChEBI" id="CHEBI:142463"/>
    </reaction>
</comment>
<dbReference type="RefSeq" id="WP_067717342.1">
    <property type="nucleotide sequence ID" value="NZ_LPVJ01000051.1"/>
</dbReference>
<keyword evidence="6 12" id="KW-0408">Iron</keyword>
<dbReference type="InterPro" id="IPR011008">
    <property type="entry name" value="Dimeric_a/b-barrel"/>
</dbReference>
<dbReference type="PANTHER" id="PTHR36843">
    <property type="entry name" value="HEME-DEPENDENT PEROXIDASE YWFI-RELATED"/>
    <property type="match status" value="1"/>
</dbReference>
<dbReference type="SUPFAM" id="SSF54909">
    <property type="entry name" value="Dimeric alpha+beta barrel"/>
    <property type="match status" value="1"/>
</dbReference>
<dbReference type="GO" id="GO:0016634">
    <property type="term" value="F:oxidoreductase activity, acting on the CH-CH group of donors, oxygen as acceptor"/>
    <property type="evidence" value="ECO:0007669"/>
    <property type="project" value="UniProtKB-UniRule"/>
</dbReference>
<dbReference type="PANTHER" id="PTHR36843:SF1">
    <property type="entry name" value="COPROHEME DECARBOXYLASE"/>
    <property type="match status" value="1"/>
</dbReference>
<evidence type="ECO:0000256" key="7">
    <source>
        <dbReference type="ARBA" id="ARBA00023133"/>
    </source>
</evidence>
<comment type="cofactor">
    <cofactor evidence="12">
        <name>Fe-coproporphyrin III</name>
        <dbReference type="ChEBI" id="CHEBI:68438"/>
    </cofactor>
    <text evidence="12">Fe-coproporphyrin III acts as both substrate and redox cofactor.</text>
</comment>
<evidence type="ECO:0000256" key="8">
    <source>
        <dbReference type="ARBA" id="ARBA00029882"/>
    </source>
</evidence>
<keyword evidence="5 12" id="KW-0560">Oxidoreductase</keyword>
<dbReference type="AlphaFoldDB" id="A0A117SXK0"/>